<dbReference type="SUPFAM" id="SSF49785">
    <property type="entry name" value="Galactose-binding domain-like"/>
    <property type="match status" value="1"/>
</dbReference>
<dbReference type="InterPro" id="IPR038081">
    <property type="entry name" value="CalX-like_sf"/>
</dbReference>
<sequence>MYHPRILFYLATIITLTASLSPLCAQEAMREVLRDRSIDWRNPTERARGLERMRAIENREMEKAREIARAKGKPERERLPDGRLRVLAGIDDDGELLYYVDRNDQAAISTAADKLPIAPFFVDGSGVRVGVWENGSPRRSHVEFNDGASSRINLVNTTSYERHATHVAGTIAAFGVNARAKGMANQAIIDAYTTGNDRNEMGAAGATGPGQHATKIYVSNHSYGYTYGWRFVNSWTWSETGTDADAYDPDFGQYSSTSAAFDGIHYITPYLLAFWAAGNENTDGPAPGEKFVINGLSRYYDPAIHPGTDGAYSGGFDTLGDHTTAKNLVVVGAVRDAVKDGQRDPSEATRANFSSTGPCDDGRIKPDLMGNGVSLYSTDSGGDNDYVSLQGTSMATPNLCGTAALLVDLYRELFSGDAMRSSTLKGLLIHTATDLGNPGPDYTYGWGLVDAEKAGQLLLQQADFPDLKSVIEDQVSPVQPVQSYAFAWDGASEIRATLCWTDPPGSSENTHNDRTPDLVNDLNLKLIAPDDTEYFPFVMPFVGTWTVESMSEPATTGVNHVDNVEQVLLESPGQLGVWQAEVSYVGSLTDDRQEYGLLISGANPAGTLVFNEDDIVVDEDAGTVSITVNRVSGKSGAVSVDYSTREGTAIEGSDYVATSGTLNWADGEDGPKSFSLSIVDDETSETYEETLSIELTNPTGDITIGGGRSSTVTIVDDEALIGLIHPNGAELFDTGSIYNITWVSSLGGQIRIDLLKNDLLYTTIADSTANDGLYEWDAPAYVSTGSNYRIRITSLAGGGEFDLSNHTFSVESAGNPETIGFSAATYLSSESNGPATITVNRNGSSAGMVQVDYAISNGTATAGEDYTATYGTLVWADGDDSAKTFNVSLIDDDAHEDYIETIQLSLTNTFGAAIADPNPAILQVQDDDNTPPSIDAGEDQIVEWSYTTPTPGLHYGTVEGNINLTAPNPKTQVLIDIASETENNIAGNTTEIYTGRFFDADGQVSFTEYIDDAAYIWIDDIPVLSDENYRNRTSTPNLNLTPGWHIFEIRISNGTGGSGPVGNEIGIGYDPEGGTAWQTLVDPGDGSLFQALLGIAGANSELAGTANDPDGDSLSVEWSVISGPGNVIFTDTEDLNTPLSFDALGQYELQLQVDDGRGAVTDRVIIDVVDSTPPALSGSDIVNDRAGADLTENDQVAYTLSFSEPLNAATLNPEDFGNAGTAEISIDSITAVSPSVFTVVVTPTSAGSLQLQILTGATVEDDHENALDTNSAIIDDTTITVNVRPPNNLPEFISPTMEGGDATENAAYFGTLAGKASDDDGDALSFAKVSGPSWLNVAADGTLTGRPADGDVGLNSFTVSVTDAKDPPVEATLSITVQGASNRASGRLTYIDATVGSTGNTFVTGSTRGDMSWLSSSDGLTSIDNKWVYRPYATDETILHSKTVTGAQLELTTQIDGLDSGTYEVWVFFWDSSQSNNGWNVATSLTSGAATTYSFDGAGDTTGTVLASTLEFNNTPMLTQSVRSMYGVSLGWVTVTNEAAIKVYIDALLPGSADRTWYDGVAYAAVAPVPTIYSSDIVDDRNGADVTLGNGVVYTITFSEDMDADTVTAADFANDGSASVTIGSVVELSNGVFEVQVTPDSVGTLRLKLSSGADLTSATGVPLDTDSDILDDTTINVLAALSPFEEWAGEGSQPDHDSNQDGIPDIVAWALGAESPDHQSNDLLPSADSTSDPDFYIYTYRRSDAAHNDPNTTIDLRYCSDLQSWNTAVHDDSDVIISVNDDHYAPGVDQVQVKLRKTMAVDDRLFVQLRVLPSPPE</sequence>
<evidence type="ECO:0000256" key="1">
    <source>
        <dbReference type="ARBA" id="ARBA00022670"/>
    </source>
</evidence>
<dbReference type="InterPro" id="IPR013783">
    <property type="entry name" value="Ig-like_fold"/>
</dbReference>
<dbReference type="Gene3D" id="3.40.50.200">
    <property type="entry name" value="Peptidase S8/S53 domain"/>
    <property type="match status" value="1"/>
</dbReference>
<dbReference type="InterPro" id="IPR000209">
    <property type="entry name" value="Peptidase_S8/S53_dom"/>
</dbReference>
<name>A0A317ZFS8_9BACT</name>
<feature type="domain" description="Dystroglycan-type cadherin-like" evidence="11">
    <location>
        <begin position="1292"/>
        <end position="1384"/>
    </location>
</feature>
<keyword evidence="2 9" id="KW-0732">Signal</keyword>
<feature type="signal peptide" evidence="9">
    <location>
        <begin position="1"/>
        <end position="25"/>
    </location>
</feature>
<dbReference type="InterPro" id="IPR026919">
    <property type="entry name" value="ADGRV1"/>
</dbReference>
<dbReference type="Pfam" id="PF03160">
    <property type="entry name" value="Calx-beta"/>
    <property type="match status" value="2"/>
</dbReference>
<dbReference type="GO" id="GO:0016020">
    <property type="term" value="C:membrane"/>
    <property type="evidence" value="ECO:0007669"/>
    <property type="project" value="InterPro"/>
</dbReference>
<feature type="region of interest" description="Disordered" evidence="8">
    <location>
        <begin position="340"/>
        <end position="365"/>
    </location>
</feature>
<gene>
    <name evidence="12" type="ORF">DDZ13_08015</name>
</gene>
<dbReference type="InterPro" id="IPR015500">
    <property type="entry name" value="Peptidase_S8_subtilisin-rel"/>
</dbReference>
<accession>A0A317ZFS8</accession>
<evidence type="ECO:0000259" key="11">
    <source>
        <dbReference type="SMART" id="SM00736"/>
    </source>
</evidence>
<dbReference type="InterPro" id="IPR003644">
    <property type="entry name" value="Calx_beta"/>
</dbReference>
<keyword evidence="3" id="KW-0677">Repeat</keyword>
<dbReference type="GO" id="GO:0004252">
    <property type="term" value="F:serine-type endopeptidase activity"/>
    <property type="evidence" value="ECO:0007669"/>
    <property type="project" value="InterPro"/>
</dbReference>
<dbReference type="PROSITE" id="PS51892">
    <property type="entry name" value="SUBTILASE"/>
    <property type="match status" value="1"/>
</dbReference>
<comment type="caution">
    <text evidence="12">The sequence shown here is derived from an EMBL/GenBank/DDBJ whole genome shotgun (WGS) entry which is preliminary data.</text>
</comment>
<dbReference type="Proteomes" id="UP000247099">
    <property type="component" value="Unassembled WGS sequence"/>
</dbReference>
<evidence type="ECO:0000256" key="9">
    <source>
        <dbReference type="SAM" id="SignalP"/>
    </source>
</evidence>
<dbReference type="GO" id="GO:0005509">
    <property type="term" value="F:calcium ion binding"/>
    <property type="evidence" value="ECO:0007669"/>
    <property type="project" value="InterPro"/>
</dbReference>
<dbReference type="GO" id="GO:0006508">
    <property type="term" value="P:proteolysis"/>
    <property type="evidence" value="ECO:0007669"/>
    <property type="project" value="UniProtKB-KW"/>
</dbReference>
<dbReference type="Pfam" id="PF10342">
    <property type="entry name" value="Kre9_KNH"/>
    <property type="match status" value="1"/>
</dbReference>
<evidence type="ECO:0000256" key="2">
    <source>
        <dbReference type="ARBA" id="ARBA00022729"/>
    </source>
</evidence>
<dbReference type="PANTHER" id="PTHR46682:SF1">
    <property type="entry name" value="ADHESION G-PROTEIN COUPLED RECEPTOR V1"/>
    <property type="match status" value="1"/>
</dbReference>
<dbReference type="SUPFAM" id="SSF141072">
    <property type="entry name" value="CalX-like"/>
    <property type="match status" value="2"/>
</dbReference>
<dbReference type="Pfam" id="PF00082">
    <property type="entry name" value="Peptidase_S8"/>
    <property type="match status" value="1"/>
</dbReference>
<evidence type="ECO:0000256" key="6">
    <source>
        <dbReference type="ARBA" id="ARBA00022837"/>
    </source>
</evidence>
<dbReference type="InParanoid" id="A0A317ZFS8"/>
<organism evidence="12 13">
    <name type="scientific">Coraliomargarita sinensis</name>
    <dbReference type="NCBI Taxonomy" id="2174842"/>
    <lineage>
        <taxon>Bacteria</taxon>
        <taxon>Pseudomonadati</taxon>
        <taxon>Verrucomicrobiota</taxon>
        <taxon>Opitutia</taxon>
        <taxon>Puniceicoccales</taxon>
        <taxon>Coraliomargaritaceae</taxon>
        <taxon>Coraliomargarita</taxon>
    </lineage>
</organism>
<keyword evidence="4" id="KW-0378">Hydrolase</keyword>
<dbReference type="InterPro" id="IPR015919">
    <property type="entry name" value="Cadherin-like_sf"/>
</dbReference>
<dbReference type="SMART" id="SM00237">
    <property type="entry name" value="Calx_beta"/>
    <property type="match status" value="2"/>
</dbReference>
<evidence type="ECO:0000259" key="10">
    <source>
        <dbReference type="SMART" id="SM00237"/>
    </source>
</evidence>
<dbReference type="InterPro" id="IPR006644">
    <property type="entry name" value="Cadg"/>
</dbReference>
<dbReference type="Gene3D" id="2.60.40.2030">
    <property type="match status" value="2"/>
</dbReference>
<evidence type="ECO:0000256" key="7">
    <source>
        <dbReference type="PROSITE-ProRule" id="PRU01240"/>
    </source>
</evidence>
<dbReference type="InterPro" id="IPR018466">
    <property type="entry name" value="Kre9/Knh1-like_N"/>
</dbReference>
<dbReference type="InterPro" id="IPR008979">
    <property type="entry name" value="Galactose-bd-like_sf"/>
</dbReference>
<evidence type="ECO:0000256" key="8">
    <source>
        <dbReference type="SAM" id="MobiDB-lite"/>
    </source>
</evidence>
<dbReference type="Gene3D" id="2.60.120.380">
    <property type="match status" value="1"/>
</dbReference>
<dbReference type="GO" id="GO:0004930">
    <property type="term" value="F:G protein-coupled receptor activity"/>
    <property type="evidence" value="ECO:0007669"/>
    <property type="project" value="InterPro"/>
</dbReference>
<evidence type="ECO:0000256" key="4">
    <source>
        <dbReference type="ARBA" id="ARBA00022801"/>
    </source>
</evidence>
<dbReference type="PANTHER" id="PTHR46682">
    <property type="entry name" value="ADHESION G-PROTEIN COUPLED RECEPTOR V1"/>
    <property type="match status" value="1"/>
</dbReference>
<keyword evidence="13" id="KW-1185">Reference proteome</keyword>
<evidence type="ECO:0008006" key="14">
    <source>
        <dbReference type="Google" id="ProtNLM"/>
    </source>
</evidence>
<keyword evidence="5" id="KW-0720">Serine protease</keyword>
<reference evidence="12 13" key="1">
    <citation type="submission" date="2018-05" db="EMBL/GenBank/DDBJ databases">
        <title>Coraliomargarita sinensis sp. nov., isolated from a marine solar saltern.</title>
        <authorList>
            <person name="Zhou L.Y."/>
        </authorList>
    </citation>
    <scope>NUCLEOTIDE SEQUENCE [LARGE SCALE GENOMIC DNA]</scope>
    <source>
        <strain evidence="12 13">WN38</strain>
    </source>
</reference>
<dbReference type="SMART" id="SM00736">
    <property type="entry name" value="CADG"/>
    <property type="match status" value="1"/>
</dbReference>
<dbReference type="EMBL" id="QHJQ01000004">
    <property type="protein sequence ID" value="PXA04464.1"/>
    <property type="molecule type" value="Genomic_DNA"/>
</dbReference>
<dbReference type="SUPFAM" id="SSF52743">
    <property type="entry name" value="Subtilisin-like"/>
    <property type="match status" value="1"/>
</dbReference>
<dbReference type="Pfam" id="PF05345">
    <property type="entry name" value="He_PIG"/>
    <property type="match status" value="1"/>
</dbReference>
<dbReference type="Gene3D" id="2.60.40.10">
    <property type="entry name" value="Immunoglobulins"/>
    <property type="match status" value="2"/>
</dbReference>
<proteinExistence type="inferred from homology"/>
<evidence type="ECO:0000313" key="12">
    <source>
        <dbReference type="EMBL" id="PXA04464.1"/>
    </source>
</evidence>
<keyword evidence="6" id="KW-0106">Calcium</keyword>
<dbReference type="InterPro" id="IPR036852">
    <property type="entry name" value="Peptidase_S8/S53_dom_sf"/>
</dbReference>
<protein>
    <recommendedName>
        <fullName evidence="14">Staphylococcus aureus surface protein A</fullName>
    </recommendedName>
</protein>
<evidence type="ECO:0000256" key="5">
    <source>
        <dbReference type="ARBA" id="ARBA00022825"/>
    </source>
</evidence>
<feature type="chain" id="PRO_5016379146" description="Staphylococcus aureus surface protein A" evidence="9">
    <location>
        <begin position="26"/>
        <end position="1817"/>
    </location>
</feature>
<comment type="caution">
    <text evidence="7">Lacks conserved residue(s) required for the propagation of feature annotation.</text>
</comment>
<keyword evidence="1" id="KW-0645">Protease</keyword>
<dbReference type="PRINTS" id="PR00723">
    <property type="entry name" value="SUBTILISIN"/>
</dbReference>
<evidence type="ECO:0000313" key="13">
    <source>
        <dbReference type="Proteomes" id="UP000247099"/>
    </source>
</evidence>
<comment type="similarity">
    <text evidence="7">Belongs to the peptidase S8 family.</text>
</comment>
<feature type="domain" description="Calx-beta" evidence="10">
    <location>
        <begin position="595"/>
        <end position="696"/>
    </location>
</feature>
<feature type="domain" description="Calx-beta" evidence="10">
    <location>
        <begin position="806"/>
        <end position="907"/>
    </location>
</feature>
<evidence type="ECO:0000256" key="3">
    <source>
        <dbReference type="ARBA" id="ARBA00022737"/>
    </source>
</evidence>
<dbReference type="SUPFAM" id="SSF49313">
    <property type="entry name" value="Cadherin-like"/>
    <property type="match status" value="1"/>
</dbReference>